<protein>
    <recommendedName>
        <fullName evidence="3">Multidrug transporter</fullName>
    </recommendedName>
</protein>
<proteinExistence type="predicted"/>
<evidence type="ECO:0000313" key="2">
    <source>
        <dbReference type="Proteomes" id="UP000406184"/>
    </source>
</evidence>
<evidence type="ECO:0008006" key="3">
    <source>
        <dbReference type="Google" id="ProtNLM"/>
    </source>
</evidence>
<dbReference type="EMBL" id="CABHMY010000092">
    <property type="protein sequence ID" value="VUX04832.1"/>
    <property type="molecule type" value="Genomic_DNA"/>
</dbReference>
<sequence>MDWSKADWKLFCACIGEWQETYIKRLNEQYIEILSGDGLASDKFWKLNQRIQEDKKNLGVKMSLRKPDIALTLVNLLNENVISLDDLNGFSKELQENVKQLKTRLVERE</sequence>
<dbReference type="AlphaFoldDB" id="A0A564TCK9"/>
<dbReference type="RefSeq" id="WP_158388837.1">
    <property type="nucleotide sequence ID" value="NZ_CABHMY010000092.1"/>
</dbReference>
<name>A0A564TCK9_9FIRM</name>
<gene>
    <name evidence="1" type="ORF">FPPS064S07_02632</name>
</gene>
<dbReference type="Gene3D" id="6.10.140.1840">
    <property type="match status" value="1"/>
</dbReference>
<dbReference type="Proteomes" id="UP000406184">
    <property type="component" value="Unassembled WGS sequence"/>
</dbReference>
<dbReference type="InterPro" id="IPR053747">
    <property type="entry name" value="Fluoresc_Recovery_Reg"/>
</dbReference>
<keyword evidence="2" id="KW-1185">Reference proteome</keyword>
<accession>A0A564TCK9</accession>
<organism evidence="1 2">
    <name type="scientific">Faecalibacterium prausnitzii</name>
    <dbReference type="NCBI Taxonomy" id="853"/>
    <lineage>
        <taxon>Bacteria</taxon>
        <taxon>Bacillati</taxon>
        <taxon>Bacillota</taxon>
        <taxon>Clostridia</taxon>
        <taxon>Eubacteriales</taxon>
        <taxon>Oscillospiraceae</taxon>
        <taxon>Faecalibacterium</taxon>
    </lineage>
</organism>
<evidence type="ECO:0000313" key="1">
    <source>
        <dbReference type="EMBL" id="VUX04832.1"/>
    </source>
</evidence>
<reference evidence="1 2" key="1">
    <citation type="submission" date="2019-07" db="EMBL/GenBank/DDBJ databases">
        <authorList>
            <person name="Hibberd C M."/>
            <person name="Gehrig L. J."/>
            <person name="Chang H.-W."/>
            <person name="Venkatesh S."/>
        </authorList>
    </citation>
    <scope>NUCLEOTIDE SEQUENCE [LARGE SCALE GENOMIC DNA]</scope>
    <source>
        <strain evidence="1">Faecalibacterium_prausnitzii_JG_BgPS064</strain>
    </source>
</reference>